<dbReference type="Pfam" id="PF01312">
    <property type="entry name" value="Bac_export_2"/>
    <property type="match status" value="1"/>
</dbReference>
<dbReference type="InterPro" id="IPR006135">
    <property type="entry name" value="T3SS_substrate_exporter"/>
</dbReference>
<dbReference type="SUPFAM" id="SSF160544">
    <property type="entry name" value="EscU C-terminal domain-like"/>
    <property type="match status" value="1"/>
</dbReference>
<evidence type="ECO:0000256" key="4">
    <source>
        <dbReference type="ARBA" id="ARBA00022448"/>
    </source>
</evidence>
<dbReference type="GO" id="GO:0005886">
    <property type="term" value="C:plasma membrane"/>
    <property type="evidence" value="ECO:0007669"/>
    <property type="project" value="UniProtKB-SubCell"/>
</dbReference>
<keyword evidence="10 13" id="KW-0472">Membrane</keyword>
<keyword evidence="8 13" id="KW-0653">Protein transport</keyword>
<dbReference type="Proteomes" id="UP000637423">
    <property type="component" value="Unassembled WGS sequence"/>
</dbReference>
<keyword evidence="5 13" id="KW-1003">Cell membrane</keyword>
<dbReference type="Gene3D" id="6.10.250.2080">
    <property type="match status" value="1"/>
</dbReference>
<feature type="transmembrane region" description="Helical" evidence="13">
    <location>
        <begin position="99"/>
        <end position="117"/>
    </location>
</feature>
<evidence type="ECO:0000256" key="9">
    <source>
        <dbReference type="ARBA" id="ARBA00022989"/>
    </source>
</evidence>
<comment type="function">
    <text evidence="12 13">Required for formation of the rod structure in the basal body of the flagellar apparatus. Together with FliI and FliH, may constitute the export apparatus of flagellin.</text>
</comment>
<protein>
    <recommendedName>
        <fullName evidence="3 13">Flagellar biosynthetic protein FlhB</fullName>
    </recommendedName>
</protein>
<dbReference type="PANTHER" id="PTHR30531">
    <property type="entry name" value="FLAGELLAR BIOSYNTHETIC PROTEIN FLHB"/>
    <property type="match status" value="1"/>
</dbReference>
<reference evidence="15" key="2">
    <citation type="submission" date="2020-09" db="EMBL/GenBank/DDBJ databases">
        <authorList>
            <person name="Sun Q."/>
            <person name="Zhou Y."/>
        </authorList>
    </citation>
    <scope>NUCLEOTIDE SEQUENCE</scope>
    <source>
        <strain evidence="15">CGMCC 1.10998</strain>
    </source>
</reference>
<name>A0A916XQG2_9BURK</name>
<evidence type="ECO:0000256" key="14">
    <source>
        <dbReference type="SAM" id="MobiDB-lite"/>
    </source>
</evidence>
<dbReference type="GO" id="GO:0009306">
    <property type="term" value="P:protein secretion"/>
    <property type="evidence" value="ECO:0007669"/>
    <property type="project" value="InterPro"/>
</dbReference>
<dbReference type="PRINTS" id="PR00950">
    <property type="entry name" value="TYPE3IMSPROT"/>
</dbReference>
<keyword evidence="15" id="KW-0969">Cilium</keyword>
<dbReference type="GO" id="GO:0044780">
    <property type="term" value="P:bacterial-type flagellum assembly"/>
    <property type="evidence" value="ECO:0007669"/>
    <property type="project" value="InterPro"/>
</dbReference>
<dbReference type="InterPro" id="IPR006136">
    <property type="entry name" value="FlhB"/>
</dbReference>
<organism evidence="15 16">
    <name type="scientific">Undibacterium terreum</name>
    <dbReference type="NCBI Taxonomy" id="1224302"/>
    <lineage>
        <taxon>Bacteria</taxon>
        <taxon>Pseudomonadati</taxon>
        <taxon>Pseudomonadota</taxon>
        <taxon>Betaproteobacteria</taxon>
        <taxon>Burkholderiales</taxon>
        <taxon>Oxalobacteraceae</taxon>
        <taxon>Undibacterium</taxon>
    </lineage>
</organism>
<comment type="caution">
    <text evidence="15">The sequence shown here is derived from an EMBL/GenBank/DDBJ whole genome shotgun (WGS) entry which is preliminary data.</text>
</comment>
<evidence type="ECO:0000256" key="8">
    <source>
        <dbReference type="ARBA" id="ARBA00022927"/>
    </source>
</evidence>
<keyword evidence="15" id="KW-0966">Cell projection</keyword>
<sequence length="400" mass="42604">MAEESDLERTEPASPKRLEQAREEGDVPRSRELSTCTILLAAGASLWGMGDGLIRQLNHALIAGLSMDRTQAYDHAVLFAHIGATLMDVLVAFAPVAGLLMLVALASPLLIGGWLFSGKALQPNFGRLNPLSGLGNMISARAGVELLKAVGKTILVGVVAWIAIMGQKNAIFGLAVEPLHEGPAHVGHMLGVCFLSIVGALVLIAAIDAPYQMWHYANKLKMTHQEVVQESKEANGNPQIKAKIRAQQREMARRRMMSEVPTADVVVTNPTHFAVALKYSDGAMRAPKVVAKGADEVAAKIRELAAANNVPLLEAPPLARALYKHTDLGDEIPEKLYAAVAEVLAYVFQLKTFRQRGGNRPMQPNDLQVPAELDPNSPVAIAAAAAAKNKAAGADNGVVA</sequence>
<dbReference type="EMBL" id="BMED01000005">
    <property type="protein sequence ID" value="GGC92242.1"/>
    <property type="molecule type" value="Genomic_DNA"/>
</dbReference>
<comment type="subcellular location">
    <subcellularLocation>
        <location evidence="1">Cell membrane</location>
        <topology evidence="1">Multi-pass membrane protein</topology>
    </subcellularLocation>
</comment>
<evidence type="ECO:0000256" key="3">
    <source>
        <dbReference type="ARBA" id="ARBA00021622"/>
    </source>
</evidence>
<evidence type="ECO:0000256" key="7">
    <source>
        <dbReference type="ARBA" id="ARBA00022795"/>
    </source>
</evidence>
<evidence type="ECO:0000256" key="13">
    <source>
        <dbReference type="RuleBase" id="RU364091"/>
    </source>
</evidence>
<comment type="caution">
    <text evidence="13">Lacks conserved residue(s) required for the propagation of feature annotation.</text>
</comment>
<evidence type="ECO:0000256" key="5">
    <source>
        <dbReference type="ARBA" id="ARBA00022475"/>
    </source>
</evidence>
<evidence type="ECO:0000313" key="15">
    <source>
        <dbReference type="EMBL" id="GGC92242.1"/>
    </source>
</evidence>
<keyword evidence="16" id="KW-1185">Reference proteome</keyword>
<feature type="transmembrane region" description="Helical" evidence="13">
    <location>
        <begin position="146"/>
        <end position="166"/>
    </location>
</feature>
<keyword evidence="7 13" id="KW-1005">Bacterial flagellum biogenesis</keyword>
<keyword evidence="4 13" id="KW-0813">Transport</keyword>
<dbReference type="PANTHER" id="PTHR30531:SF12">
    <property type="entry name" value="FLAGELLAR BIOSYNTHETIC PROTEIN FLHB"/>
    <property type="match status" value="1"/>
</dbReference>
<dbReference type="NCBIfam" id="TIGR00328">
    <property type="entry name" value="flhB"/>
    <property type="match status" value="1"/>
</dbReference>
<feature type="compositionally biased region" description="Basic and acidic residues" evidence="14">
    <location>
        <begin position="7"/>
        <end position="29"/>
    </location>
</feature>
<evidence type="ECO:0000256" key="12">
    <source>
        <dbReference type="ARBA" id="ARBA00025078"/>
    </source>
</evidence>
<evidence type="ECO:0000256" key="11">
    <source>
        <dbReference type="ARBA" id="ARBA00023225"/>
    </source>
</evidence>
<keyword evidence="11 13" id="KW-1006">Bacterial flagellum protein export</keyword>
<dbReference type="InterPro" id="IPR029025">
    <property type="entry name" value="T3SS_substrate_exporter_C"/>
</dbReference>
<keyword evidence="9 13" id="KW-1133">Transmembrane helix</keyword>
<comment type="similarity">
    <text evidence="2 13">Belongs to the type III secretion exporter family.</text>
</comment>
<evidence type="ECO:0000313" key="16">
    <source>
        <dbReference type="Proteomes" id="UP000637423"/>
    </source>
</evidence>
<dbReference type="FunFam" id="3.40.1690.10:FF:000001">
    <property type="entry name" value="Flagellar biosynthetic protein FlhB"/>
    <property type="match status" value="1"/>
</dbReference>
<evidence type="ECO:0000256" key="1">
    <source>
        <dbReference type="ARBA" id="ARBA00004651"/>
    </source>
</evidence>
<proteinExistence type="inferred from homology"/>
<dbReference type="RefSeq" id="WP_188568310.1">
    <property type="nucleotide sequence ID" value="NZ_BMED01000005.1"/>
</dbReference>
<accession>A0A916XQG2</accession>
<dbReference type="Gene3D" id="3.40.1690.10">
    <property type="entry name" value="secretion proteins EscU"/>
    <property type="match status" value="1"/>
</dbReference>
<reference evidence="15" key="1">
    <citation type="journal article" date="2014" name="Int. J. Syst. Evol. Microbiol.">
        <title>Complete genome sequence of Corynebacterium casei LMG S-19264T (=DSM 44701T), isolated from a smear-ripened cheese.</title>
        <authorList>
            <consortium name="US DOE Joint Genome Institute (JGI-PGF)"/>
            <person name="Walter F."/>
            <person name="Albersmeier A."/>
            <person name="Kalinowski J."/>
            <person name="Ruckert C."/>
        </authorList>
    </citation>
    <scope>NUCLEOTIDE SEQUENCE</scope>
    <source>
        <strain evidence="15">CGMCC 1.10998</strain>
    </source>
</reference>
<keyword evidence="15" id="KW-0282">Flagellum</keyword>
<feature type="region of interest" description="Disordered" evidence="14">
    <location>
        <begin position="1"/>
        <end position="29"/>
    </location>
</feature>
<keyword evidence="6 13" id="KW-0812">Transmembrane</keyword>
<evidence type="ECO:0000256" key="10">
    <source>
        <dbReference type="ARBA" id="ARBA00023136"/>
    </source>
</evidence>
<feature type="transmembrane region" description="Helical" evidence="13">
    <location>
        <begin position="186"/>
        <end position="211"/>
    </location>
</feature>
<dbReference type="AlphaFoldDB" id="A0A916XQG2"/>
<evidence type="ECO:0000256" key="6">
    <source>
        <dbReference type="ARBA" id="ARBA00022692"/>
    </source>
</evidence>
<evidence type="ECO:0000256" key="2">
    <source>
        <dbReference type="ARBA" id="ARBA00010690"/>
    </source>
</evidence>
<gene>
    <name evidence="13 15" type="primary">flhB</name>
    <name evidence="15" type="ORF">GCM10011396_44400</name>
</gene>